<dbReference type="InterPro" id="IPR039911">
    <property type="entry name" value="JIP3/JIP4"/>
</dbReference>
<organism evidence="1">
    <name type="scientific">Schistocephalus solidus</name>
    <name type="common">Tapeworm</name>
    <dbReference type="NCBI Taxonomy" id="70667"/>
    <lineage>
        <taxon>Eukaryota</taxon>
        <taxon>Metazoa</taxon>
        <taxon>Spiralia</taxon>
        <taxon>Lophotrochozoa</taxon>
        <taxon>Platyhelminthes</taxon>
        <taxon>Cestoda</taxon>
        <taxon>Eucestoda</taxon>
        <taxon>Diphyllobothriidea</taxon>
        <taxon>Diphyllobothriidae</taxon>
        <taxon>Schistocephalus</taxon>
    </lineage>
</organism>
<name>A0A183T845_SCHSO</name>
<dbReference type="WBParaSite" id="SSLN_0001312301-mRNA-1">
    <property type="protein sequence ID" value="SSLN_0001312301-mRNA-1"/>
    <property type="gene ID" value="SSLN_0001312301"/>
</dbReference>
<reference evidence="1" key="1">
    <citation type="submission" date="2016-06" db="UniProtKB">
        <authorList>
            <consortium name="WormBaseParasite"/>
        </authorList>
    </citation>
    <scope>IDENTIFICATION</scope>
</reference>
<dbReference type="GO" id="GO:0030159">
    <property type="term" value="F:signaling receptor complex adaptor activity"/>
    <property type="evidence" value="ECO:0007669"/>
    <property type="project" value="TreeGrafter"/>
</dbReference>
<dbReference type="GO" id="GO:0008432">
    <property type="term" value="F:JUN kinase binding"/>
    <property type="evidence" value="ECO:0007669"/>
    <property type="project" value="TreeGrafter"/>
</dbReference>
<dbReference type="AlphaFoldDB" id="A0A183T845"/>
<dbReference type="PANTHER" id="PTHR13886">
    <property type="entry name" value="JNK/SAPK-ASSOCIATED PROTEIN"/>
    <property type="match status" value="1"/>
</dbReference>
<sequence length="170" mass="19579">LIMQWVPPNFQFLVLWSAIQFNVHPAVNTQVKCMSWVRDGVWISLRRQPILRLFDAYSYTLLQEIDLSTILIQSLGQGFLLSSTSIQTGFYNTALQSPRAGYSTVPRHGWRKKYFLASDLPWGTLSLRGCSQRLVVVVSWMKSSYRRVQSKLGTIWKVSARLPLTQRVDI</sequence>
<dbReference type="GO" id="GO:0016192">
    <property type="term" value="P:vesicle-mediated transport"/>
    <property type="evidence" value="ECO:0007669"/>
    <property type="project" value="TreeGrafter"/>
</dbReference>
<protein>
    <submittedName>
        <fullName evidence="1">Zf-RVT domain-containing protein</fullName>
    </submittedName>
</protein>
<proteinExistence type="predicted"/>
<dbReference type="GO" id="GO:0019894">
    <property type="term" value="F:kinesin binding"/>
    <property type="evidence" value="ECO:0007669"/>
    <property type="project" value="TreeGrafter"/>
</dbReference>
<dbReference type="GO" id="GO:0005078">
    <property type="term" value="F:MAP-kinase scaffold activity"/>
    <property type="evidence" value="ECO:0007669"/>
    <property type="project" value="InterPro"/>
</dbReference>
<dbReference type="PANTHER" id="PTHR13886:SF4">
    <property type="entry name" value="JNK-INTERACTING PROTEIN 3"/>
    <property type="match status" value="1"/>
</dbReference>
<accession>A0A183T845</accession>
<evidence type="ECO:0000313" key="1">
    <source>
        <dbReference type="WBParaSite" id="SSLN_0001312301-mRNA-1"/>
    </source>
</evidence>
<dbReference type="GO" id="GO:0005737">
    <property type="term" value="C:cytoplasm"/>
    <property type="evidence" value="ECO:0007669"/>
    <property type="project" value="TreeGrafter"/>
</dbReference>